<dbReference type="Proteomes" id="UP001211065">
    <property type="component" value="Unassembled WGS sequence"/>
</dbReference>
<organism evidence="1 2">
    <name type="scientific">Clydaea vesicula</name>
    <dbReference type="NCBI Taxonomy" id="447962"/>
    <lineage>
        <taxon>Eukaryota</taxon>
        <taxon>Fungi</taxon>
        <taxon>Fungi incertae sedis</taxon>
        <taxon>Chytridiomycota</taxon>
        <taxon>Chytridiomycota incertae sedis</taxon>
        <taxon>Chytridiomycetes</taxon>
        <taxon>Lobulomycetales</taxon>
        <taxon>Lobulomycetaceae</taxon>
        <taxon>Clydaea</taxon>
    </lineage>
</organism>
<dbReference type="AlphaFoldDB" id="A0AAD5U4Z4"/>
<accession>A0AAD5U4Z4</accession>
<evidence type="ECO:0000313" key="2">
    <source>
        <dbReference type="Proteomes" id="UP001211065"/>
    </source>
</evidence>
<sequence length="268" mass="30489">MDSAEIYLKNNRLSNASFFGFENKSSRNLNDNLNHPAIRNSEVFEFPCKNHDKNITNTDFNSRFSRISGYFFNTNNSFFLPFGKCKSKNDNDIEAINCKTIGNAIPVVHKFQSCSNSIVAASDTAVLKGYFSDAEDSEILNLENKSNIQQVQENFLERDTFKFSKFSRSKNSTNRSFIIHNDRTSKFQLPFFMGNYRLSGMSEMFNLAKYFGKEYPSGNVDTGNFGTLNSSKTESSIGKIESNFASTELNVDDEFKIFTKESGSKMKF</sequence>
<evidence type="ECO:0000313" key="1">
    <source>
        <dbReference type="EMBL" id="KAJ3224474.1"/>
    </source>
</evidence>
<keyword evidence="2" id="KW-1185">Reference proteome</keyword>
<name>A0AAD5U4Z4_9FUNG</name>
<proteinExistence type="predicted"/>
<dbReference type="EMBL" id="JADGJW010000092">
    <property type="protein sequence ID" value="KAJ3224474.1"/>
    <property type="molecule type" value="Genomic_DNA"/>
</dbReference>
<comment type="caution">
    <text evidence="1">The sequence shown here is derived from an EMBL/GenBank/DDBJ whole genome shotgun (WGS) entry which is preliminary data.</text>
</comment>
<reference evidence="1" key="1">
    <citation type="submission" date="2020-05" db="EMBL/GenBank/DDBJ databases">
        <title>Phylogenomic resolution of chytrid fungi.</title>
        <authorList>
            <person name="Stajich J.E."/>
            <person name="Amses K."/>
            <person name="Simmons R."/>
            <person name="Seto K."/>
            <person name="Myers J."/>
            <person name="Bonds A."/>
            <person name="Quandt C.A."/>
            <person name="Barry K."/>
            <person name="Liu P."/>
            <person name="Grigoriev I."/>
            <person name="Longcore J.E."/>
            <person name="James T.Y."/>
        </authorList>
    </citation>
    <scope>NUCLEOTIDE SEQUENCE</scope>
    <source>
        <strain evidence="1">JEL0476</strain>
    </source>
</reference>
<protein>
    <submittedName>
        <fullName evidence="1">Uncharacterized protein</fullName>
    </submittedName>
</protein>
<gene>
    <name evidence="1" type="ORF">HK099_008424</name>
</gene>